<name>A0ABU8KX19_9HYPH</name>
<feature type="compositionally biased region" description="Basic and acidic residues" evidence="1">
    <location>
        <begin position="39"/>
        <end position="66"/>
    </location>
</feature>
<keyword evidence="3" id="KW-1185">Reference proteome</keyword>
<evidence type="ECO:0000256" key="1">
    <source>
        <dbReference type="SAM" id="MobiDB-lite"/>
    </source>
</evidence>
<evidence type="ECO:0000313" key="3">
    <source>
        <dbReference type="Proteomes" id="UP001387293"/>
    </source>
</evidence>
<organism evidence="2 3">
    <name type="scientific">Mesorhizobium salmacidum</name>
    <dbReference type="NCBI Taxonomy" id="3015171"/>
    <lineage>
        <taxon>Bacteria</taxon>
        <taxon>Pseudomonadati</taxon>
        <taxon>Pseudomonadota</taxon>
        <taxon>Alphaproteobacteria</taxon>
        <taxon>Hyphomicrobiales</taxon>
        <taxon>Phyllobacteriaceae</taxon>
        <taxon>Mesorhizobium</taxon>
    </lineage>
</organism>
<comment type="caution">
    <text evidence="2">The sequence shown here is derived from an EMBL/GenBank/DDBJ whole genome shotgun (WGS) entry which is preliminary data.</text>
</comment>
<dbReference type="RefSeq" id="WP_337106287.1">
    <property type="nucleotide sequence ID" value="NZ_JAPYKS010000007.1"/>
</dbReference>
<sequence>MIGNAVRVMRIATGEEDDTIVDDGKDPAARALGAKGGKKRAENMTPERRAEIAKKGGRKKLEIKQA</sequence>
<gene>
    <name evidence="2" type="ORF">O7A60_11150</name>
</gene>
<feature type="region of interest" description="Disordered" evidence="1">
    <location>
        <begin position="19"/>
        <end position="66"/>
    </location>
</feature>
<proteinExistence type="predicted"/>
<accession>A0ABU8KX19</accession>
<protein>
    <submittedName>
        <fullName evidence="2">RNA-binding protein</fullName>
    </submittedName>
</protein>
<dbReference type="Proteomes" id="UP001387293">
    <property type="component" value="Unassembled WGS sequence"/>
</dbReference>
<dbReference type="EMBL" id="JAPYKS010000007">
    <property type="protein sequence ID" value="MEI9409324.1"/>
    <property type="molecule type" value="Genomic_DNA"/>
</dbReference>
<reference evidence="2 3" key="1">
    <citation type="submission" date="2022-12" db="EMBL/GenBank/DDBJ databases">
        <authorList>
            <person name="Muema E."/>
        </authorList>
    </citation>
    <scope>NUCLEOTIDE SEQUENCE [LARGE SCALE GENOMIC DNA]</scope>
    <source>
        <strain evidence="3">1326</strain>
    </source>
</reference>
<evidence type="ECO:0000313" key="2">
    <source>
        <dbReference type="EMBL" id="MEI9409324.1"/>
    </source>
</evidence>